<dbReference type="Proteomes" id="UP000887566">
    <property type="component" value="Unplaced"/>
</dbReference>
<organism evidence="2 3">
    <name type="scientific">Plectus sambesii</name>
    <dbReference type="NCBI Taxonomy" id="2011161"/>
    <lineage>
        <taxon>Eukaryota</taxon>
        <taxon>Metazoa</taxon>
        <taxon>Ecdysozoa</taxon>
        <taxon>Nematoda</taxon>
        <taxon>Chromadorea</taxon>
        <taxon>Plectida</taxon>
        <taxon>Plectina</taxon>
        <taxon>Plectoidea</taxon>
        <taxon>Plectidae</taxon>
        <taxon>Plectus</taxon>
    </lineage>
</organism>
<evidence type="ECO:0000313" key="2">
    <source>
        <dbReference type="Proteomes" id="UP000887566"/>
    </source>
</evidence>
<protein>
    <submittedName>
        <fullName evidence="3">Uncharacterized protein</fullName>
    </submittedName>
</protein>
<sequence>MRAINVNSGAHLLRVVALRGRRRLVRFNNFLVTSSRSASAAITADRAPPRALAVDASPSATLPSVGCDCEIFSAMGEPLQEDEERDRDDACDPPADSSGGGGGGGGDDGGETRLIYAVMLIVLRAADGVASFFAPSTAFVGGRTV</sequence>
<feature type="compositionally biased region" description="Gly residues" evidence="1">
    <location>
        <begin position="98"/>
        <end position="107"/>
    </location>
</feature>
<name>A0A914VVK0_9BILA</name>
<evidence type="ECO:0000313" key="3">
    <source>
        <dbReference type="WBParaSite" id="PSAMB.scaffold2563size22545.g18267.t1"/>
    </source>
</evidence>
<evidence type="ECO:0000256" key="1">
    <source>
        <dbReference type="SAM" id="MobiDB-lite"/>
    </source>
</evidence>
<accession>A0A914VVK0</accession>
<dbReference type="AlphaFoldDB" id="A0A914VVK0"/>
<reference evidence="3" key="1">
    <citation type="submission" date="2022-11" db="UniProtKB">
        <authorList>
            <consortium name="WormBaseParasite"/>
        </authorList>
    </citation>
    <scope>IDENTIFICATION</scope>
</reference>
<feature type="region of interest" description="Disordered" evidence="1">
    <location>
        <begin position="77"/>
        <end position="108"/>
    </location>
</feature>
<dbReference type="WBParaSite" id="PSAMB.scaffold2563size22545.g18267.t1">
    <property type="protein sequence ID" value="PSAMB.scaffold2563size22545.g18267.t1"/>
    <property type="gene ID" value="PSAMB.scaffold2563size22545.g18267"/>
</dbReference>
<feature type="compositionally biased region" description="Acidic residues" evidence="1">
    <location>
        <begin position="79"/>
        <end position="91"/>
    </location>
</feature>
<proteinExistence type="predicted"/>
<keyword evidence="2" id="KW-1185">Reference proteome</keyword>